<protein>
    <submittedName>
        <fullName evidence="1">Uncharacterized protein</fullName>
    </submittedName>
</protein>
<sequence>MPSISASDQLLKASTLILNRSQIQTLSHPQHTISHTTMAELEEVSEIDALNKEIADLKQILAGVKKAEATFDDGCDSIAQYTIRKGGQDGFLVPDAGVVVENPFHQKVQGGSGGGGGSGEGEACCTIL</sequence>
<organism evidence="1 2">
    <name type="scientific">Cyclotella cryptica</name>
    <dbReference type="NCBI Taxonomy" id="29204"/>
    <lineage>
        <taxon>Eukaryota</taxon>
        <taxon>Sar</taxon>
        <taxon>Stramenopiles</taxon>
        <taxon>Ochrophyta</taxon>
        <taxon>Bacillariophyta</taxon>
        <taxon>Coscinodiscophyceae</taxon>
        <taxon>Thalassiosirophycidae</taxon>
        <taxon>Stephanodiscales</taxon>
        <taxon>Stephanodiscaceae</taxon>
        <taxon>Cyclotella</taxon>
    </lineage>
</organism>
<evidence type="ECO:0000313" key="2">
    <source>
        <dbReference type="Proteomes" id="UP001516023"/>
    </source>
</evidence>
<name>A0ABD3QQ37_9STRA</name>
<dbReference type="Proteomes" id="UP001516023">
    <property type="component" value="Unassembled WGS sequence"/>
</dbReference>
<comment type="caution">
    <text evidence="1">The sequence shown here is derived from an EMBL/GenBank/DDBJ whole genome shotgun (WGS) entry which is preliminary data.</text>
</comment>
<dbReference type="AlphaFoldDB" id="A0ABD3QQ37"/>
<evidence type="ECO:0000313" key="1">
    <source>
        <dbReference type="EMBL" id="KAL3802352.1"/>
    </source>
</evidence>
<keyword evidence="2" id="KW-1185">Reference proteome</keyword>
<dbReference type="EMBL" id="JABMIG020000020">
    <property type="protein sequence ID" value="KAL3802352.1"/>
    <property type="molecule type" value="Genomic_DNA"/>
</dbReference>
<accession>A0ABD3QQ37</accession>
<proteinExistence type="predicted"/>
<reference evidence="1 2" key="1">
    <citation type="journal article" date="2020" name="G3 (Bethesda)">
        <title>Improved Reference Genome for Cyclotella cryptica CCMP332, a Model for Cell Wall Morphogenesis, Salinity Adaptation, and Lipid Production in Diatoms (Bacillariophyta).</title>
        <authorList>
            <person name="Roberts W.R."/>
            <person name="Downey K.M."/>
            <person name="Ruck E.C."/>
            <person name="Traller J.C."/>
            <person name="Alverson A.J."/>
        </authorList>
    </citation>
    <scope>NUCLEOTIDE SEQUENCE [LARGE SCALE GENOMIC DNA]</scope>
    <source>
        <strain evidence="1 2">CCMP332</strain>
    </source>
</reference>
<gene>
    <name evidence="1" type="ORF">HJC23_007177</name>
</gene>